<evidence type="ECO:0000313" key="2">
    <source>
        <dbReference type="WBParaSite" id="ES5_v2.g13564.t1"/>
    </source>
</evidence>
<name>A0AC34F8I4_9BILA</name>
<accession>A0AC34F8I4</accession>
<evidence type="ECO:0000313" key="1">
    <source>
        <dbReference type="Proteomes" id="UP000887579"/>
    </source>
</evidence>
<sequence length="97" mass="10499">MSRSFADRLPHYPEVQVDGDNGFIPFVDRDEKGRIVHAYGTITGGRNVKGTGVDPKLSKALREGRPGFDQAGHIIAKCMGGSGRHPDNLFCQNSSVS</sequence>
<organism evidence="1 2">
    <name type="scientific">Panagrolaimus sp. ES5</name>
    <dbReference type="NCBI Taxonomy" id="591445"/>
    <lineage>
        <taxon>Eukaryota</taxon>
        <taxon>Metazoa</taxon>
        <taxon>Ecdysozoa</taxon>
        <taxon>Nematoda</taxon>
        <taxon>Chromadorea</taxon>
        <taxon>Rhabditida</taxon>
        <taxon>Tylenchina</taxon>
        <taxon>Panagrolaimomorpha</taxon>
        <taxon>Panagrolaimoidea</taxon>
        <taxon>Panagrolaimidae</taxon>
        <taxon>Panagrolaimus</taxon>
    </lineage>
</organism>
<dbReference type="WBParaSite" id="ES5_v2.g13564.t1">
    <property type="protein sequence ID" value="ES5_v2.g13564.t1"/>
    <property type="gene ID" value="ES5_v2.g13564"/>
</dbReference>
<protein>
    <submittedName>
        <fullName evidence="2">Uncharacterized protein</fullName>
    </submittedName>
</protein>
<dbReference type="Proteomes" id="UP000887579">
    <property type="component" value="Unplaced"/>
</dbReference>
<reference evidence="2" key="1">
    <citation type="submission" date="2022-11" db="UniProtKB">
        <authorList>
            <consortium name="WormBaseParasite"/>
        </authorList>
    </citation>
    <scope>IDENTIFICATION</scope>
</reference>
<proteinExistence type="predicted"/>